<dbReference type="GO" id="GO:0030674">
    <property type="term" value="F:protein-macromolecule adaptor activity"/>
    <property type="evidence" value="ECO:0007669"/>
    <property type="project" value="UniProtKB-ARBA"/>
</dbReference>
<evidence type="ECO:0000259" key="13">
    <source>
        <dbReference type="PROSITE" id="PS51915"/>
    </source>
</evidence>
<accession>A0A2A4K4Z8</accession>
<dbReference type="Gene3D" id="3.30.160.60">
    <property type="entry name" value="Classic Zinc Finger"/>
    <property type="match status" value="3"/>
</dbReference>
<evidence type="ECO:0000256" key="10">
    <source>
        <dbReference type="PROSITE-ProRule" id="PRU00042"/>
    </source>
</evidence>
<reference evidence="14" key="1">
    <citation type="submission" date="2017-09" db="EMBL/GenBank/DDBJ databases">
        <title>Contemporary evolution of a Lepidopteran species, Heliothis virescens, in response to modern agricultural practices.</title>
        <authorList>
            <person name="Fritz M.L."/>
            <person name="Deyonke A.M."/>
            <person name="Papanicolaou A."/>
            <person name="Micinski S."/>
            <person name="Westbrook J."/>
            <person name="Gould F."/>
        </authorList>
    </citation>
    <scope>NUCLEOTIDE SEQUENCE [LARGE SCALE GENOMIC DNA]</scope>
    <source>
        <strain evidence="14">HvINT-</strain>
        <tissue evidence="14">Whole body</tissue>
    </source>
</reference>
<keyword evidence="6" id="KW-0805">Transcription regulation</keyword>
<evidence type="ECO:0000256" key="5">
    <source>
        <dbReference type="ARBA" id="ARBA00022833"/>
    </source>
</evidence>
<feature type="domain" description="C2H2-type" evidence="12">
    <location>
        <begin position="702"/>
        <end position="729"/>
    </location>
</feature>
<evidence type="ECO:0000256" key="7">
    <source>
        <dbReference type="ARBA" id="ARBA00023125"/>
    </source>
</evidence>
<dbReference type="EMBL" id="NWSH01000123">
    <property type="protein sequence ID" value="PCG79321.1"/>
    <property type="molecule type" value="Genomic_DNA"/>
</dbReference>
<dbReference type="GO" id="GO:0005634">
    <property type="term" value="C:nucleus"/>
    <property type="evidence" value="ECO:0007669"/>
    <property type="project" value="UniProtKB-SubCell"/>
</dbReference>
<keyword evidence="3" id="KW-0677">Repeat</keyword>
<feature type="domain" description="C2H2-type" evidence="12">
    <location>
        <begin position="646"/>
        <end position="673"/>
    </location>
</feature>
<dbReference type="GO" id="GO:0000981">
    <property type="term" value="F:DNA-binding transcription factor activity, RNA polymerase II-specific"/>
    <property type="evidence" value="ECO:0007669"/>
    <property type="project" value="TreeGrafter"/>
</dbReference>
<evidence type="ECO:0000256" key="9">
    <source>
        <dbReference type="ARBA" id="ARBA00023242"/>
    </source>
</evidence>
<name>A0A2A4K4Z8_HELVI</name>
<dbReference type="GO" id="GO:0008270">
    <property type="term" value="F:zinc ion binding"/>
    <property type="evidence" value="ECO:0007669"/>
    <property type="project" value="UniProtKB-UniRule"/>
</dbReference>
<keyword evidence="5 11" id="KW-0862">Zinc</keyword>
<gene>
    <name evidence="14" type="ORF">B5V51_1195</name>
</gene>
<evidence type="ECO:0000256" key="2">
    <source>
        <dbReference type="ARBA" id="ARBA00022723"/>
    </source>
</evidence>
<keyword evidence="8" id="KW-0804">Transcription</keyword>
<dbReference type="InterPro" id="IPR012934">
    <property type="entry name" value="Znf_AD"/>
</dbReference>
<evidence type="ECO:0000313" key="14">
    <source>
        <dbReference type="EMBL" id="PCG79321.1"/>
    </source>
</evidence>
<feature type="binding site" evidence="11">
    <location>
        <position position="517"/>
    </location>
    <ligand>
        <name>Zn(2+)</name>
        <dbReference type="ChEBI" id="CHEBI:29105"/>
    </ligand>
</feature>
<dbReference type="FunFam" id="3.30.160.60:FF:000688">
    <property type="entry name" value="zinc finger protein 197 isoform X1"/>
    <property type="match status" value="1"/>
</dbReference>
<organism evidence="14">
    <name type="scientific">Heliothis virescens</name>
    <name type="common">Tobacco budworm moth</name>
    <dbReference type="NCBI Taxonomy" id="7102"/>
    <lineage>
        <taxon>Eukaryota</taxon>
        <taxon>Metazoa</taxon>
        <taxon>Ecdysozoa</taxon>
        <taxon>Arthropoda</taxon>
        <taxon>Hexapoda</taxon>
        <taxon>Insecta</taxon>
        <taxon>Pterygota</taxon>
        <taxon>Neoptera</taxon>
        <taxon>Endopterygota</taxon>
        <taxon>Lepidoptera</taxon>
        <taxon>Glossata</taxon>
        <taxon>Ditrysia</taxon>
        <taxon>Noctuoidea</taxon>
        <taxon>Noctuidae</taxon>
        <taxon>Heliothinae</taxon>
        <taxon>Heliothis</taxon>
    </lineage>
</organism>
<dbReference type="Pfam" id="PF07776">
    <property type="entry name" value="zf-AD"/>
    <property type="match status" value="1"/>
</dbReference>
<dbReference type="AlphaFoldDB" id="A0A2A4K4Z8"/>
<sequence length="760" mass="90929">MDDKAFVWTSELTKRFLQLRFENDLLFKNKKQPWGEFHKILLDNGFPSEITVDHVRKKWSYTYDRYKAAKKTNNKSWQYLKMFDKVFGKNEVLDKYESWSDEWRLKFIICVTETIDMKLDPITMWRTVERAMRCQDLPVDCCVHDMKGLWHHLKVTFNRKHRLKIKRGEEQSDWPLYDAMLNYYEKFEPDALASLDALTPCTYITIKDNTRYSKHCKKNKNENESENENEFQWSKDITETFIQIRLQHDWLFRQKKWAWNELLRIMIEEYGFPKTLTSRELGRKWTATFAEYQKAKATNNKAWVYHNLFELYLGESSTLSLNPLGDWQEEWIFNLISARTDLEHTFKSLKEQYSGWREVEKMLRAIGIPLDHSLLDLQEIWVHLIKTFRWKTKFANKGILNENWPFFEAMARYSEVREKNAIKKQAIEDSQDHFADVTNDDDYEDDMKLLDLKQKLEQVKPKYEVEEHDRCRSCSNLEACVDIFEQKDDDGFDVAYKLKLIGGIEVEKTDNLPLHICLNCLQELENAYKFRRKCQDADKVLRDSARHIKVEVIDKQDPHETQDDGIQDHDMHDAEDIEVTYEPVTNLPNKGQQNDAKPKVKKERIIRKKKKVRKLRYDYWKVCEICGKHTRNLISHLDAHSTDKLYSCNVCDKKFKFKSGLIIHKAIHDPTPKKTCEVCGKTFHILAQYRRHFVYHANERKYECETCGKRFNTMDILRVHHRTHTDERPFSCEECGKTFRTAGCVSRHKRIVHRNIRKVQ</sequence>
<comment type="caution">
    <text evidence="14">The sequence shown here is derived from an EMBL/GenBank/DDBJ whole genome shotgun (WGS) entry which is preliminary data.</text>
</comment>
<dbReference type="Pfam" id="PF00096">
    <property type="entry name" value="zf-C2H2"/>
    <property type="match status" value="3"/>
</dbReference>
<dbReference type="InterPro" id="IPR036236">
    <property type="entry name" value="Znf_C2H2_sf"/>
</dbReference>
<evidence type="ECO:0000256" key="3">
    <source>
        <dbReference type="ARBA" id="ARBA00022737"/>
    </source>
</evidence>
<dbReference type="PROSITE" id="PS50157">
    <property type="entry name" value="ZINC_FINGER_C2H2_2"/>
    <property type="match status" value="4"/>
</dbReference>
<dbReference type="PROSITE" id="PS00028">
    <property type="entry name" value="ZINC_FINGER_C2H2_1"/>
    <property type="match status" value="4"/>
</dbReference>
<evidence type="ECO:0000256" key="1">
    <source>
        <dbReference type="ARBA" id="ARBA00004123"/>
    </source>
</evidence>
<evidence type="ECO:0000256" key="4">
    <source>
        <dbReference type="ARBA" id="ARBA00022771"/>
    </source>
</evidence>
<keyword evidence="2 11" id="KW-0479">Metal-binding</keyword>
<dbReference type="SUPFAM" id="SSF57716">
    <property type="entry name" value="Glucocorticoid receptor-like (DNA-binding domain)"/>
    <property type="match status" value="1"/>
</dbReference>
<dbReference type="PANTHER" id="PTHR24381:SF390">
    <property type="entry name" value="ZINC FINGER PROTEIN 37 HOMOLOG"/>
    <property type="match status" value="1"/>
</dbReference>
<evidence type="ECO:0000256" key="8">
    <source>
        <dbReference type="ARBA" id="ARBA00023163"/>
    </source>
</evidence>
<comment type="subcellular location">
    <subcellularLocation>
        <location evidence="1">Nucleus</location>
    </subcellularLocation>
</comment>
<keyword evidence="7" id="KW-0238">DNA-binding</keyword>
<evidence type="ECO:0000256" key="11">
    <source>
        <dbReference type="PROSITE-ProRule" id="PRU01263"/>
    </source>
</evidence>
<dbReference type="SUPFAM" id="SSF57667">
    <property type="entry name" value="beta-beta-alpha zinc fingers"/>
    <property type="match status" value="2"/>
</dbReference>
<dbReference type="PANTHER" id="PTHR24381">
    <property type="entry name" value="ZINC FINGER PROTEIN"/>
    <property type="match status" value="1"/>
</dbReference>
<keyword evidence="4 10" id="KW-0863">Zinc-finger</keyword>
<feature type="domain" description="ZAD" evidence="13">
    <location>
        <begin position="469"/>
        <end position="544"/>
    </location>
</feature>
<dbReference type="Gene3D" id="3.40.1800.20">
    <property type="match status" value="1"/>
</dbReference>
<feature type="domain" description="C2H2-type" evidence="12">
    <location>
        <begin position="674"/>
        <end position="701"/>
    </location>
</feature>
<dbReference type="PROSITE" id="PS51915">
    <property type="entry name" value="ZAD"/>
    <property type="match status" value="1"/>
</dbReference>
<feature type="binding site" evidence="11">
    <location>
        <position position="474"/>
    </location>
    <ligand>
        <name>Zn(2+)</name>
        <dbReference type="ChEBI" id="CHEBI:29105"/>
    </ligand>
</feature>
<evidence type="ECO:0000256" key="6">
    <source>
        <dbReference type="ARBA" id="ARBA00023015"/>
    </source>
</evidence>
<dbReference type="FunFam" id="3.30.160.60:FF:000012">
    <property type="entry name" value="RB-associated KRAB zinc finger protein-like"/>
    <property type="match status" value="1"/>
</dbReference>
<keyword evidence="9" id="KW-0539">Nucleus</keyword>
<evidence type="ECO:0000259" key="12">
    <source>
        <dbReference type="PROSITE" id="PS50157"/>
    </source>
</evidence>
<dbReference type="GO" id="GO:0000977">
    <property type="term" value="F:RNA polymerase II transcription regulatory region sequence-specific DNA binding"/>
    <property type="evidence" value="ECO:0007669"/>
    <property type="project" value="TreeGrafter"/>
</dbReference>
<dbReference type="STRING" id="7102.A0A2A4K4Z8"/>
<dbReference type="InterPro" id="IPR013087">
    <property type="entry name" value="Znf_C2H2_type"/>
</dbReference>
<proteinExistence type="predicted"/>
<dbReference type="SMART" id="SM00868">
    <property type="entry name" value="zf-AD"/>
    <property type="match status" value="1"/>
</dbReference>
<feature type="domain" description="C2H2-type" evidence="12">
    <location>
        <begin position="730"/>
        <end position="758"/>
    </location>
</feature>
<protein>
    <submittedName>
        <fullName evidence="14">Uncharacterized protein</fullName>
    </submittedName>
</protein>
<feature type="binding site" evidence="11">
    <location>
        <position position="471"/>
    </location>
    <ligand>
        <name>Zn(2+)</name>
        <dbReference type="ChEBI" id="CHEBI:29105"/>
    </ligand>
</feature>
<dbReference type="SMART" id="SM00355">
    <property type="entry name" value="ZnF_C2H2"/>
    <property type="match status" value="5"/>
</dbReference>
<feature type="binding site" evidence="11">
    <location>
        <position position="520"/>
    </location>
    <ligand>
        <name>Zn(2+)</name>
        <dbReference type="ChEBI" id="CHEBI:29105"/>
    </ligand>
</feature>